<dbReference type="PANTHER" id="PTHR43685">
    <property type="entry name" value="GLYCOSYLTRANSFERASE"/>
    <property type="match status" value="1"/>
</dbReference>
<dbReference type="Proteomes" id="UP000669317">
    <property type="component" value="Unassembled WGS sequence"/>
</dbReference>
<evidence type="ECO:0000313" key="3">
    <source>
        <dbReference type="EMBL" id="MBP0114538.1"/>
    </source>
</evidence>
<organism evidence="3 4">
    <name type="scientific">Bradyrhizobium vignae</name>
    <dbReference type="NCBI Taxonomy" id="1549949"/>
    <lineage>
        <taxon>Bacteria</taxon>
        <taxon>Pseudomonadati</taxon>
        <taxon>Pseudomonadota</taxon>
        <taxon>Alphaproteobacteria</taxon>
        <taxon>Hyphomicrobiales</taxon>
        <taxon>Nitrobacteraceae</taxon>
        <taxon>Bradyrhizobium</taxon>
    </lineage>
</organism>
<gene>
    <name evidence="3" type="ORF">JWS04_26405</name>
</gene>
<dbReference type="RefSeq" id="WP_209296094.1">
    <property type="nucleotide sequence ID" value="NZ_JAGIKT010000066.1"/>
</dbReference>
<dbReference type="Gene3D" id="3.90.550.10">
    <property type="entry name" value="Spore Coat Polysaccharide Biosynthesis Protein SpsA, Chain A"/>
    <property type="match status" value="1"/>
</dbReference>
<keyword evidence="1" id="KW-0812">Transmembrane</keyword>
<reference evidence="3 4" key="1">
    <citation type="submission" date="2021-03" db="EMBL/GenBank/DDBJ databases">
        <title>Genome Sequence of Bradyrhizobium vignae strain ISRA400.</title>
        <authorList>
            <person name="Tisa L.S."/>
            <person name="Svistoonoff S."/>
            <person name="Hocher V."/>
            <person name="Fall S."/>
            <person name="Zaiya A."/>
            <person name="Naing D."/>
            <person name="Niang N."/>
            <person name="Diouf A."/>
            <person name="Dasylva M.C."/>
            <person name="Toure O."/>
            <person name="Gueye M."/>
            <person name="Gully D."/>
            <person name="Tisseyre P."/>
            <person name="Simpson S."/>
            <person name="Morris K."/>
            <person name="Thomas W.K."/>
        </authorList>
    </citation>
    <scope>NUCLEOTIDE SEQUENCE [LARGE SCALE GENOMIC DNA]</scope>
    <source>
        <strain evidence="3 4">ISRA400</strain>
    </source>
</reference>
<name>A0ABS4A3N2_9BRAD</name>
<evidence type="ECO:0000259" key="2">
    <source>
        <dbReference type="Pfam" id="PF00535"/>
    </source>
</evidence>
<dbReference type="InterPro" id="IPR050834">
    <property type="entry name" value="Glycosyltransf_2"/>
</dbReference>
<dbReference type="InterPro" id="IPR001173">
    <property type="entry name" value="Glyco_trans_2-like"/>
</dbReference>
<keyword evidence="3" id="KW-0808">Transferase</keyword>
<accession>A0ABS4A3N2</accession>
<dbReference type="PANTHER" id="PTHR43685:SF3">
    <property type="entry name" value="SLR2126 PROTEIN"/>
    <property type="match status" value="1"/>
</dbReference>
<dbReference type="Pfam" id="PF00535">
    <property type="entry name" value="Glycos_transf_2"/>
    <property type="match status" value="1"/>
</dbReference>
<keyword evidence="1" id="KW-1133">Transmembrane helix</keyword>
<feature type="transmembrane region" description="Helical" evidence="1">
    <location>
        <begin position="233"/>
        <end position="253"/>
    </location>
</feature>
<keyword evidence="1" id="KW-0472">Membrane</keyword>
<comment type="caution">
    <text evidence="3">The sequence shown here is derived from an EMBL/GenBank/DDBJ whole genome shotgun (WGS) entry which is preliminary data.</text>
</comment>
<proteinExistence type="predicted"/>
<keyword evidence="4" id="KW-1185">Reference proteome</keyword>
<keyword evidence="3" id="KW-0328">Glycosyltransferase</keyword>
<dbReference type="EMBL" id="JAGIKT010000066">
    <property type="protein sequence ID" value="MBP0114538.1"/>
    <property type="molecule type" value="Genomic_DNA"/>
</dbReference>
<sequence>MISVIIPHLNQAEALEACLRSLDAQTLSRDLFEVIVVDNGSAMPPVEVVAGHPDVRLTYQSHPGPGPARNAGAAHARGDILAFMDADCRAHPDWLTAIHEAFQQVRPATILGGEVRIRPEVEGRFTAIEAYESVFGFRNRLYVTKHGYSVTANLAVRRADFAKVGPFPGIQFAEDMQWGEMAIRAGCEFRYIPGMVVFHPARRSLRELYAKWDRQITHYRNMAQGARGWRLRWFALALLVLASPAAGAITVMTSRRVHGIGARLKAIAVLCAIRSHRTAKMLALLRGEGAVVWNRN</sequence>
<evidence type="ECO:0000256" key="1">
    <source>
        <dbReference type="SAM" id="Phobius"/>
    </source>
</evidence>
<evidence type="ECO:0000313" key="4">
    <source>
        <dbReference type="Proteomes" id="UP000669317"/>
    </source>
</evidence>
<dbReference type="EC" id="2.4.-.-" evidence="3"/>
<protein>
    <submittedName>
        <fullName evidence="3">Glycosyltransferase</fullName>
        <ecNumber evidence="3">2.4.-.-</ecNumber>
    </submittedName>
</protein>
<dbReference type="GO" id="GO:0016757">
    <property type="term" value="F:glycosyltransferase activity"/>
    <property type="evidence" value="ECO:0007669"/>
    <property type="project" value="UniProtKB-KW"/>
</dbReference>
<feature type="domain" description="Glycosyltransferase 2-like" evidence="2">
    <location>
        <begin position="3"/>
        <end position="152"/>
    </location>
</feature>
<dbReference type="SUPFAM" id="SSF53448">
    <property type="entry name" value="Nucleotide-diphospho-sugar transferases"/>
    <property type="match status" value="1"/>
</dbReference>
<dbReference type="InterPro" id="IPR029044">
    <property type="entry name" value="Nucleotide-diphossugar_trans"/>
</dbReference>